<name>A0A0B5H2T1_9CAUD</name>
<dbReference type="RefSeq" id="YP_009207489.1">
    <property type="nucleotide sequence ID" value="NC_028895.1"/>
</dbReference>
<sequence>MTLPAIKDTLKYQADAVVEFARALGFRYSMTSYATPVWAINSRPVFMNRKYTVSFNTMVNIYNFNMYTNQKNTASVYGPRIRKMLGISEVNSAILSDENIMYALIHFRKIRSAKIKWSSKQHKYVVDSHLVEINHVSKFEQLNREELEDYLAKANDVVRVSL</sequence>
<dbReference type="KEGG" id="vg:26634002"/>
<proteinExistence type="predicted"/>
<evidence type="ECO:0000313" key="2">
    <source>
        <dbReference type="EMBL" id="AJF40792.1"/>
    </source>
</evidence>
<protein>
    <recommendedName>
        <fullName evidence="1">DUF7390 domain-containing protein</fullName>
    </recommendedName>
</protein>
<dbReference type="EMBL" id="KP280063">
    <property type="protein sequence ID" value="AJF40792.1"/>
    <property type="molecule type" value="Genomic_DNA"/>
</dbReference>
<gene>
    <name evidence="2" type="ORF">SBVP3_0024</name>
</gene>
<dbReference type="InterPro" id="IPR055814">
    <property type="entry name" value="DUF7390"/>
</dbReference>
<dbReference type="Pfam" id="PF24116">
    <property type="entry name" value="DUF7390"/>
    <property type="match status" value="1"/>
</dbReference>
<accession>A0A0B5H2T1</accession>
<dbReference type="OrthoDB" id="31929at10239"/>
<dbReference type="Proteomes" id="UP000031804">
    <property type="component" value="Segment"/>
</dbReference>
<dbReference type="GeneID" id="26634002"/>
<feature type="domain" description="DUF7390" evidence="1">
    <location>
        <begin position="6"/>
        <end position="133"/>
    </location>
</feature>
<keyword evidence="3" id="KW-1185">Reference proteome</keyword>
<evidence type="ECO:0000259" key="1">
    <source>
        <dbReference type="Pfam" id="PF24116"/>
    </source>
</evidence>
<reference evidence="2 3" key="1">
    <citation type="submission" date="2014-12" db="EMBL/GenBank/DDBJ databases">
        <title>Complete genome sequences of three Vibrio cholerae specific bacteriophages.</title>
        <authorList>
            <person name="Bhandare S.G."/>
            <person name="Warry A."/>
            <person name="Emes R.D."/>
            <person name="Hooton S.P.T."/>
            <person name="Barrow P.A."/>
            <person name="Atterbury R.J."/>
        </authorList>
    </citation>
    <scope>NUCLEOTIDE SEQUENCE [LARGE SCALE GENOMIC DNA]</scope>
</reference>
<organism evidence="2 3">
    <name type="scientific">Vibrio phage phi 3</name>
    <dbReference type="NCBI Taxonomy" id="1589298"/>
    <lineage>
        <taxon>Viruses</taxon>
        <taxon>Duplodnaviria</taxon>
        <taxon>Heunggongvirae</taxon>
        <taxon>Uroviricota</taxon>
        <taxon>Caudoviricetes</taxon>
        <taxon>Demerecviridae</taxon>
        <taxon>Ermolyevavirinae</taxon>
        <taxon>Jesfedecavirus</taxon>
        <taxon>Jesfedecavirus phi3</taxon>
    </lineage>
</organism>
<evidence type="ECO:0000313" key="3">
    <source>
        <dbReference type="Proteomes" id="UP000031804"/>
    </source>
</evidence>